<dbReference type="InterPro" id="IPR035985">
    <property type="entry name" value="Ubiquitin-activating_enz"/>
</dbReference>
<dbReference type="InterPro" id="IPR000594">
    <property type="entry name" value="ThiF_NAD_FAD-bd"/>
</dbReference>
<gene>
    <name evidence="2" type="ORF">KI810_05965</name>
</gene>
<organism evidence="2 3">
    <name type="scientific">Geomobilimonas luticola</name>
    <dbReference type="NCBI Taxonomy" id="1114878"/>
    <lineage>
        <taxon>Bacteria</taxon>
        <taxon>Pseudomonadati</taxon>
        <taxon>Thermodesulfobacteriota</taxon>
        <taxon>Desulfuromonadia</taxon>
        <taxon>Geobacterales</taxon>
        <taxon>Geobacteraceae</taxon>
        <taxon>Geomobilimonas</taxon>
    </lineage>
</organism>
<dbReference type="InterPro" id="IPR045886">
    <property type="entry name" value="ThiF/MoeB/HesA"/>
</dbReference>
<comment type="caution">
    <text evidence="2">The sequence shown here is derived from an EMBL/GenBank/DDBJ whole genome shotgun (WGS) entry which is preliminary data.</text>
</comment>
<sequence>MTGHRITMLGSHDSALQEWLCGHPDGHERGALVLFRRLARVVNHIPASDRFLAVHVIELTGDWIIDSSSTHLTINMRKLPDIYFKCETEGLVLGFVHNHPVSSIEFSTQDEINELNILHGLSGCNGEASILVAMTLTDGRWNSRIRQGHSPRSVLPVRHLSVLSDKIDLHGITLPDETPEILLRQEAAFGKPFNSKLHSLRAVVVGAGGTGSAVATLLARAGIGELIIIDGDDLSGSNMNRVRGYRAKDIGNNKAVSLKDFIDSLKLNIIVTAINGYLNESYEAIDALSSADVVFGCTDDIAGRNLMNQAIYYHAQVYIDCGLTGRVDVHEDGFPYLRDHRGRVSCILPDYGACLRCQRVVTDEKLKYEQAIKDNPELAKLDPDTLKREYYLVGGGEQAPGVGPFTSATADNVVATFMDLIRPYRSISEELRQDNIWIDFVHMTIHSNEPVDDPNCICCRTHLLLLRNEGKYRLEMPILGEINGPE</sequence>
<evidence type="ECO:0000259" key="1">
    <source>
        <dbReference type="Pfam" id="PF00899"/>
    </source>
</evidence>
<feature type="domain" description="THIF-type NAD/FAD binding fold" evidence="1">
    <location>
        <begin position="184"/>
        <end position="402"/>
    </location>
</feature>
<dbReference type="Gene3D" id="3.40.50.720">
    <property type="entry name" value="NAD(P)-binding Rossmann-like Domain"/>
    <property type="match status" value="1"/>
</dbReference>
<evidence type="ECO:0000313" key="2">
    <source>
        <dbReference type="EMBL" id="MBT0652593.1"/>
    </source>
</evidence>
<name>A0ABS5SB46_9BACT</name>
<protein>
    <submittedName>
        <fullName evidence="2">ThiF family adenylyltransferase</fullName>
    </submittedName>
</protein>
<dbReference type="SUPFAM" id="SSF69572">
    <property type="entry name" value="Activating enzymes of the ubiquitin-like proteins"/>
    <property type="match status" value="1"/>
</dbReference>
<reference evidence="2 3" key="1">
    <citation type="submission" date="2021-05" db="EMBL/GenBank/DDBJ databases">
        <title>The draft genome of Geobacter luticola JCM 17780.</title>
        <authorList>
            <person name="Xu Z."/>
            <person name="Masuda Y."/>
            <person name="Itoh H."/>
            <person name="Senoo K."/>
        </authorList>
    </citation>
    <scope>NUCLEOTIDE SEQUENCE [LARGE SCALE GENOMIC DNA]</scope>
    <source>
        <strain evidence="2 3">JCM 17780</strain>
    </source>
</reference>
<keyword evidence="2" id="KW-0548">Nucleotidyltransferase</keyword>
<dbReference type="Proteomes" id="UP000756860">
    <property type="component" value="Unassembled WGS sequence"/>
</dbReference>
<dbReference type="GO" id="GO:0016779">
    <property type="term" value="F:nucleotidyltransferase activity"/>
    <property type="evidence" value="ECO:0007669"/>
    <property type="project" value="UniProtKB-KW"/>
</dbReference>
<keyword evidence="2" id="KW-0808">Transferase</keyword>
<dbReference type="PANTHER" id="PTHR43267:SF1">
    <property type="entry name" value="TRNA THREONYLCARBAMOYLADENOSINE DEHYDRATASE"/>
    <property type="match status" value="1"/>
</dbReference>
<dbReference type="EMBL" id="JAHCVK010000001">
    <property type="protein sequence ID" value="MBT0652593.1"/>
    <property type="molecule type" value="Genomic_DNA"/>
</dbReference>
<dbReference type="PANTHER" id="PTHR43267">
    <property type="entry name" value="TRNA THREONYLCARBAMOYLADENOSINE DEHYDRATASE"/>
    <property type="match status" value="1"/>
</dbReference>
<dbReference type="RefSeq" id="WP_214174525.1">
    <property type="nucleotide sequence ID" value="NZ_JAHCVK010000001.1"/>
</dbReference>
<dbReference type="Pfam" id="PF00899">
    <property type="entry name" value="ThiF"/>
    <property type="match status" value="1"/>
</dbReference>
<keyword evidence="3" id="KW-1185">Reference proteome</keyword>
<proteinExistence type="predicted"/>
<accession>A0ABS5SB46</accession>
<evidence type="ECO:0000313" key="3">
    <source>
        <dbReference type="Proteomes" id="UP000756860"/>
    </source>
</evidence>